<protein>
    <submittedName>
        <fullName evidence="1">Exo-alpha-sialidase</fullName>
    </submittedName>
</protein>
<dbReference type="AlphaFoldDB" id="A0A433WDX1"/>
<name>A0A433WDX1_9BACT</name>
<organism evidence="1 2">
    <name type="scientific">Chitinophaga solisilvae</name>
    <dbReference type="NCBI Taxonomy" id="1233460"/>
    <lineage>
        <taxon>Bacteria</taxon>
        <taxon>Pseudomonadati</taxon>
        <taxon>Bacteroidota</taxon>
        <taxon>Chitinophagia</taxon>
        <taxon>Chitinophagales</taxon>
        <taxon>Chitinophagaceae</taxon>
        <taxon>Chitinophaga</taxon>
    </lineage>
</organism>
<dbReference type="SUPFAM" id="SSF50939">
    <property type="entry name" value="Sialidases"/>
    <property type="match status" value="1"/>
</dbReference>
<comment type="caution">
    <text evidence="1">The sequence shown here is derived from an EMBL/GenBank/DDBJ whole genome shotgun (WGS) entry which is preliminary data.</text>
</comment>
<evidence type="ECO:0000313" key="2">
    <source>
        <dbReference type="Proteomes" id="UP000281028"/>
    </source>
</evidence>
<sequence length="401" mass="43610">MKQGIILLMIAGLLSCGLNRKTTKEDALVLSHPGAIASCPYITRDTKGNVVVSWVENDSAATTGIMYYAVSNDDGYTFSDAVKIPVTAGVYPHAENLPKLLYKPDGSMVVMFGVEQHDARNKYAGKVMYALSPDNGRTWEAAQPLVTDTAGYDQRYFDMALLPDGEAAAIWLDNRKDTRAEGSTLYFATTAGPKGFQSARPVAQTVCQCCRTRLYVAANGDIHLAYRDIINDSIRDMVHQLSTDRGSTFSVPVRISADNWVINGCPHTGPALTANSHGLHTAWFTMGGGQGVFYATSADNGNTYTQKESLSKAPMAKHPQIVTTQQDDIAIVWDEPVKWKGEFGSRIGLCHKAPDGKTISTRWITEDSLHAGYPVIGTVPGKQVVVGYRLGEEVVVKKLNL</sequence>
<proteinExistence type="predicted"/>
<evidence type="ECO:0000313" key="1">
    <source>
        <dbReference type="EMBL" id="NSL88494.1"/>
    </source>
</evidence>
<reference evidence="1" key="1">
    <citation type="submission" date="2020-05" db="EMBL/GenBank/DDBJ databases">
        <title>Chitinophaga laudate sp. nov., isolated from a tropical peat swamp.</title>
        <authorList>
            <person name="Goh C.B.S."/>
            <person name="Lee M.S."/>
            <person name="Parimannan S."/>
            <person name="Pasbakhsh P."/>
            <person name="Yule C.M."/>
            <person name="Rajandas H."/>
            <person name="Loke S."/>
            <person name="Croft L."/>
            <person name="Tan J.B.L."/>
        </authorList>
    </citation>
    <scope>NUCLEOTIDE SEQUENCE</scope>
    <source>
        <strain evidence="1">Mgbs1</strain>
    </source>
</reference>
<dbReference type="InterPro" id="IPR036278">
    <property type="entry name" value="Sialidase_sf"/>
</dbReference>
<keyword evidence="2" id="KW-1185">Reference proteome</keyword>
<gene>
    <name evidence="1" type="ORF">ECE50_016760</name>
</gene>
<dbReference type="PROSITE" id="PS51257">
    <property type="entry name" value="PROKAR_LIPOPROTEIN"/>
    <property type="match status" value="1"/>
</dbReference>
<dbReference type="EMBL" id="RIAR02000001">
    <property type="protein sequence ID" value="NSL88494.1"/>
    <property type="molecule type" value="Genomic_DNA"/>
</dbReference>
<dbReference type="OrthoDB" id="9764969at2"/>
<dbReference type="CDD" id="cd15482">
    <property type="entry name" value="Sialidase_non-viral"/>
    <property type="match status" value="1"/>
</dbReference>
<accession>A0A433WDX1</accession>
<dbReference type="Proteomes" id="UP000281028">
    <property type="component" value="Unassembled WGS sequence"/>
</dbReference>
<dbReference type="Gene3D" id="2.120.10.10">
    <property type="match status" value="2"/>
</dbReference>